<dbReference type="Proteomes" id="UP000034006">
    <property type="component" value="Unassembled WGS sequence"/>
</dbReference>
<dbReference type="AlphaFoldDB" id="A0A0G1HYK3"/>
<evidence type="ECO:0000313" key="1">
    <source>
        <dbReference type="EMBL" id="KKT52231.1"/>
    </source>
</evidence>
<gene>
    <name evidence="1" type="ORF">UW44_C0003G0074</name>
</gene>
<evidence type="ECO:0000313" key="2">
    <source>
        <dbReference type="Proteomes" id="UP000034006"/>
    </source>
</evidence>
<protein>
    <submittedName>
        <fullName evidence="1">Uncharacterized protein</fullName>
    </submittedName>
</protein>
<sequence>MKSELEENISNAQNLYHGIVEAGYTYGCLEVALTAMGADLTINKVNREGRTPTPLIEVLKRAGLKINWLVSPGAELQAQDMTALLSGTLPLDEDYPQGDLAGYLWIETYTDQPGHSLVIFPEKNNLYPVMDAMVGGLIHASAENLAHMANHVSSQGGSFEIAQIRKSISETPLWTDYLR</sequence>
<reference evidence="1 2" key="1">
    <citation type="journal article" date="2015" name="Nature">
        <title>rRNA introns, odd ribosomes, and small enigmatic genomes across a large radiation of phyla.</title>
        <authorList>
            <person name="Brown C.T."/>
            <person name="Hug L.A."/>
            <person name="Thomas B.C."/>
            <person name="Sharon I."/>
            <person name="Castelle C.J."/>
            <person name="Singh A."/>
            <person name="Wilkins M.J."/>
            <person name="Williams K.H."/>
            <person name="Banfield J.F."/>
        </authorList>
    </citation>
    <scope>NUCLEOTIDE SEQUENCE [LARGE SCALE GENOMIC DNA]</scope>
</reference>
<organism evidence="1 2">
    <name type="scientific">Candidatus Collierbacteria bacterium GW2011_GWB2_44_22</name>
    <dbReference type="NCBI Taxonomy" id="1618387"/>
    <lineage>
        <taxon>Bacteria</taxon>
        <taxon>Candidatus Collieribacteriota</taxon>
    </lineage>
</organism>
<accession>A0A0G1HYK3</accession>
<comment type="caution">
    <text evidence="1">The sequence shown here is derived from an EMBL/GenBank/DDBJ whole genome shotgun (WGS) entry which is preliminary data.</text>
</comment>
<dbReference type="EMBL" id="LCIH01000003">
    <property type="protein sequence ID" value="KKT52231.1"/>
    <property type="molecule type" value="Genomic_DNA"/>
</dbReference>
<name>A0A0G1HYK3_9BACT</name>
<dbReference type="STRING" id="1618387.UW44_C0003G0074"/>
<proteinExistence type="predicted"/>